<proteinExistence type="predicted"/>
<dbReference type="PANTHER" id="PTHR42060:SF1">
    <property type="entry name" value="NHL REPEAT-CONTAINING PROTEIN"/>
    <property type="match status" value="1"/>
</dbReference>
<dbReference type="InterPro" id="IPR011042">
    <property type="entry name" value="6-blade_b-propeller_TolB-like"/>
</dbReference>
<protein>
    <recommendedName>
        <fullName evidence="3">SMP-30/Gluconolactonase/LRE-like region domain-containing protein</fullName>
    </recommendedName>
</protein>
<comment type="caution">
    <text evidence="1">The sequence shown here is derived from an EMBL/GenBank/DDBJ whole genome shotgun (WGS) entry which is preliminary data.</text>
</comment>
<dbReference type="SUPFAM" id="SSF63829">
    <property type="entry name" value="Calcium-dependent phosphotriesterase"/>
    <property type="match status" value="1"/>
</dbReference>
<keyword evidence="2" id="KW-1185">Reference proteome</keyword>
<dbReference type="EMBL" id="JARIHO010000034">
    <property type="protein sequence ID" value="KAJ7333248.1"/>
    <property type="molecule type" value="Genomic_DNA"/>
</dbReference>
<dbReference type="Proteomes" id="UP001218218">
    <property type="component" value="Unassembled WGS sequence"/>
</dbReference>
<dbReference type="AlphaFoldDB" id="A0AAD6ZPB8"/>
<sequence>MHIHFGTSVSGEKRKLYRHGSFPPTMGYRRSDSQFSGSPGVYWMWDRNIPDAASFQSPTGQFLENIAVRPSSKLLITSVLSPTLYTFDPTTANATLDEVYTFPNANCLTGIAEYRPDVYAIVASERNTTLTMEAPGSIVIWSLELTSGGAPVPRHAARILQSTHINGLSTVPGHLDLVLAADSILGAAYEVNVRTGAMRILIQDAAMALGALGAPPPALGINGLHVGAGLLYFTNSELETFSHVPLGGGTVEVLGAGPYDDFTFDGKGRVWVTTNPGALTLFTRLKNGTWEQEIVVGDVVGSPVLNEPSSAAFGRDRARETKTLYVTTRMGQIVAVDTSDDHA</sequence>
<reference evidence="1" key="1">
    <citation type="submission" date="2023-03" db="EMBL/GenBank/DDBJ databases">
        <title>Massive genome expansion in bonnet fungi (Mycena s.s.) driven by repeated elements and novel gene families across ecological guilds.</title>
        <authorList>
            <consortium name="Lawrence Berkeley National Laboratory"/>
            <person name="Harder C.B."/>
            <person name="Miyauchi S."/>
            <person name="Viragh M."/>
            <person name="Kuo A."/>
            <person name="Thoen E."/>
            <person name="Andreopoulos B."/>
            <person name="Lu D."/>
            <person name="Skrede I."/>
            <person name="Drula E."/>
            <person name="Henrissat B."/>
            <person name="Morin E."/>
            <person name="Kohler A."/>
            <person name="Barry K."/>
            <person name="LaButti K."/>
            <person name="Morin E."/>
            <person name="Salamov A."/>
            <person name="Lipzen A."/>
            <person name="Mereny Z."/>
            <person name="Hegedus B."/>
            <person name="Baldrian P."/>
            <person name="Stursova M."/>
            <person name="Weitz H."/>
            <person name="Taylor A."/>
            <person name="Grigoriev I.V."/>
            <person name="Nagy L.G."/>
            <person name="Martin F."/>
            <person name="Kauserud H."/>
        </authorList>
    </citation>
    <scope>NUCLEOTIDE SEQUENCE</scope>
    <source>
        <strain evidence="1">CBHHK002</strain>
    </source>
</reference>
<organism evidence="1 2">
    <name type="scientific">Mycena albidolilacea</name>
    <dbReference type="NCBI Taxonomy" id="1033008"/>
    <lineage>
        <taxon>Eukaryota</taxon>
        <taxon>Fungi</taxon>
        <taxon>Dikarya</taxon>
        <taxon>Basidiomycota</taxon>
        <taxon>Agaricomycotina</taxon>
        <taxon>Agaricomycetes</taxon>
        <taxon>Agaricomycetidae</taxon>
        <taxon>Agaricales</taxon>
        <taxon>Marasmiineae</taxon>
        <taxon>Mycenaceae</taxon>
        <taxon>Mycena</taxon>
    </lineage>
</organism>
<dbReference type="PANTHER" id="PTHR42060">
    <property type="entry name" value="NHL REPEAT-CONTAINING PROTEIN-RELATED"/>
    <property type="match status" value="1"/>
</dbReference>
<accession>A0AAD6ZPB8</accession>
<dbReference type="Gene3D" id="2.120.10.30">
    <property type="entry name" value="TolB, C-terminal domain"/>
    <property type="match status" value="1"/>
</dbReference>
<gene>
    <name evidence="1" type="ORF">DFH08DRAFT_1020740</name>
</gene>
<evidence type="ECO:0000313" key="2">
    <source>
        <dbReference type="Proteomes" id="UP001218218"/>
    </source>
</evidence>
<name>A0AAD6ZPB8_9AGAR</name>
<dbReference type="InterPro" id="IPR052998">
    <property type="entry name" value="Hetero-Diels-Alderase-like"/>
</dbReference>
<evidence type="ECO:0000313" key="1">
    <source>
        <dbReference type="EMBL" id="KAJ7333248.1"/>
    </source>
</evidence>
<evidence type="ECO:0008006" key="3">
    <source>
        <dbReference type="Google" id="ProtNLM"/>
    </source>
</evidence>